<feature type="region of interest" description="Disordered" evidence="1">
    <location>
        <begin position="324"/>
        <end position="369"/>
    </location>
</feature>
<evidence type="ECO:0000313" key="3">
    <source>
        <dbReference type="Proteomes" id="UP000314294"/>
    </source>
</evidence>
<gene>
    <name evidence="2" type="ORF">EYF80_012864</name>
</gene>
<comment type="caution">
    <text evidence="2">The sequence shown here is derived from an EMBL/GenBank/DDBJ whole genome shotgun (WGS) entry which is preliminary data.</text>
</comment>
<reference evidence="2 3" key="1">
    <citation type="submission" date="2019-03" db="EMBL/GenBank/DDBJ databases">
        <title>First draft genome of Liparis tanakae, snailfish: a comprehensive survey of snailfish specific genes.</title>
        <authorList>
            <person name="Kim W."/>
            <person name="Song I."/>
            <person name="Jeong J.-H."/>
            <person name="Kim D."/>
            <person name="Kim S."/>
            <person name="Ryu S."/>
            <person name="Song J.Y."/>
            <person name="Lee S.K."/>
        </authorList>
    </citation>
    <scope>NUCLEOTIDE SEQUENCE [LARGE SCALE GENOMIC DNA]</scope>
    <source>
        <tissue evidence="2">Muscle</tissue>
    </source>
</reference>
<evidence type="ECO:0000256" key="1">
    <source>
        <dbReference type="SAM" id="MobiDB-lite"/>
    </source>
</evidence>
<name>A0A4Z2IGB6_9TELE</name>
<feature type="compositionally biased region" description="Basic and acidic residues" evidence="1">
    <location>
        <begin position="354"/>
        <end position="369"/>
    </location>
</feature>
<organism evidence="2 3">
    <name type="scientific">Liparis tanakae</name>
    <name type="common">Tanaka's snailfish</name>
    <dbReference type="NCBI Taxonomy" id="230148"/>
    <lineage>
        <taxon>Eukaryota</taxon>
        <taxon>Metazoa</taxon>
        <taxon>Chordata</taxon>
        <taxon>Craniata</taxon>
        <taxon>Vertebrata</taxon>
        <taxon>Euteleostomi</taxon>
        <taxon>Actinopterygii</taxon>
        <taxon>Neopterygii</taxon>
        <taxon>Teleostei</taxon>
        <taxon>Neoteleostei</taxon>
        <taxon>Acanthomorphata</taxon>
        <taxon>Eupercaria</taxon>
        <taxon>Perciformes</taxon>
        <taxon>Cottioidei</taxon>
        <taxon>Cottales</taxon>
        <taxon>Liparidae</taxon>
        <taxon>Liparis</taxon>
    </lineage>
</organism>
<evidence type="ECO:0000313" key="2">
    <source>
        <dbReference type="EMBL" id="TNN76811.1"/>
    </source>
</evidence>
<dbReference type="AlphaFoldDB" id="A0A4Z2IGB6"/>
<accession>A0A4Z2IGB6</accession>
<dbReference type="Proteomes" id="UP000314294">
    <property type="component" value="Unassembled WGS sequence"/>
</dbReference>
<keyword evidence="3" id="KW-1185">Reference proteome</keyword>
<sequence length="369" mass="39103">MGSSVLFLRQQHPLPPRRVEPVVEPHVVADKDPVDADAVVSLLQQVAELQVLQVRLEADVVIGGVGHLVAARALAQHVTLVAGGAAGAVLVGAGGAQGALPHRAGDHTLAGGVLVGAGAAPGLLQELLGAELQLSVAVVDGRLRLPEVLDGGRVQGVESRNPSDEVLKLIWREKGDCEMRGGHAGRANSRKGPAHECGGSECVISAFGAAGSRSRSHVAESRKWVPYFLMMLSVMAPRLGLLPSCLMVWRNSGSSGKEKPLFSCLSRTKLFTFQRPNSLQRHRSSASKQPKHLMSLCPPRSDTGAGFPAIFGLQSRLWLERKTPPSARSRALQQGADADAPLPEARATLLGQLEGREAQENQDRLSDPC</sequence>
<protein>
    <submittedName>
        <fullName evidence="2">Uncharacterized protein</fullName>
    </submittedName>
</protein>
<dbReference type="EMBL" id="SRLO01000089">
    <property type="protein sequence ID" value="TNN76811.1"/>
    <property type="molecule type" value="Genomic_DNA"/>
</dbReference>
<proteinExistence type="predicted"/>